<proteinExistence type="predicted"/>
<feature type="coiled-coil region" evidence="1">
    <location>
        <begin position="1071"/>
        <end position="1105"/>
    </location>
</feature>
<feature type="compositionally biased region" description="Pro residues" evidence="2">
    <location>
        <begin position="122"/>
        <end position="137"/>
    </location>
</feature>
<dbReference type="EMBL" id="CAUYUJ010016275">
    <property type="protein sequence ID" value="CAK0863567.1"/>
    <property type="molecule type" value="Genomic_DNA"/>
</dbReference>
<feature type="region of interest" description="Disordered" evidence="2">
    <location>
        <begin position="1036"/>
        <end position="1058"/>
    </location>
</feature>
<feature type="compositionally biased region" description="Low complexity" evidence="2">
    <location>
        <begin position="212"/>
        <end position="231"/>
    </location>
</feature>
<feature type="region of interest" description="Disordered" evidence="2">
    <location>
        <begin position="64"/>
        <end position="83"/>
    </location>
</feature>
<feature type="region of interest" description="Disordered" evidence="2">
    <location>
        <begin position="1381"/>
        <end position="1432"/>
    </location>
</feature>
<feature type="region of interest" description="Disordered" evidence="2">
    <location>
        <begin position="204"/>
        <end position="237"/>
    </location>
</feature>
<gene>
    <name evidence="3" type="ORF">PCOR1329_LOCUS51671</name>
</gene>
<feature type="region of interest" description="Disordered" evidence="2">
    <location>
        <begin position="108"/>
        <end position="153"/>
    </location>
</feature>
<feature type="compositionally biased region" description="Low complexity" evidence="2">
    <location>
        <begin position="1417"/>
        <end position="1432"/>
    </location>
</feature>
<feature type="compositionally biased region" description="Basic and acidic residues" evidence="2">
    <location>
        <begin position="1036"/>
        <end position="1053"/>
    </location>
</feature>
<feature type="region of interest" description="Disordered" evidence="2">
    <location>
        <begin position="907"/>
        <end position="998"/>
    </location>
</feature>
<reference evidence="3" key="1">
    <citation type="submission" date="2023-10" db="EMBL/GenBank/DDBJ databases">
        <authorList>
            <person name="Chen Y."/>
            <person name="Shah S."/>
            <person name="Dougan E. K."/>
            <person name="Thang M."/>
            <person name="Chan C."/>
        </authorList>
    </citation>
    <scope>NUCLEOTIDE SEQUENCE [LARGE SCALE GENOMIC DNA]</scope>
</reference>
<protein>
    <submittedName>
        <fullName evidence="3">Uncharacterized protein</fullName>
    </submittedName>
</protein>
<accession>A0ABN9UU18</accession>
<feature type="non-terminal residue" evidence="3">
    <location>
        <position position="1"/>
    </location>
</feature>
<evidence type="ECO:0000256" key="1">
    <source>
        <dbReference type="SAM" id="Coils"/>
    </source>
</evidence>
<feature type="region of interest" description="Disordered" evidence="2">
    <location>
        <begin position="1484"/>
        <end position="1524"/>
    </location>
</feature>
<sequence>ACPVVTPLGPCLEEKHSIHSRPWLRCLGAGEAATAMVGHVGSDASTASSASNASTSSSAARLHRLGTGHSSSGGAAPDGLNLGRSGPPGLFRAVAHLSLAAATGAGTVGPPTLAAPFRARPPDPWTPRRLPPAPTRRPPVRRQPPLALGRPQRLWRARPAALAAGAVPASSWPPPAAAIRQGAAAAGACFGQCAAAAAAGPLPAQPPPPPLARSAPTSRGVTAAAATSSPAAGGGPWRAGLPALAADAGGSREAAAAALAPAGEGPALAAAADANIAAAAAAEACSPLAAAAAEVAAASAAAVVCDDEEDLEDEGVRIEMQGAGKYFGRAVYAAAWGQMHGGAVAAWMQGASARRRWAPDTNAEWDLLRYCTSFAEAHRFLRFLVNGLPRSARRRTGALGPLPSCYICAPGPPLAPGSTQVHLFQALLCPWVRWVYFNGRWRVCCEPCQKEVHDKGHFASPDHLDELARHRIDGLPDPKTYTCGGHFWSRLAGGKQDEASGQIVERSRWPGWKLTEAAIVDGYWHIWGIRFPDALARISAGCPLPMMDRGYACPPGAVVDPAARARSRPSRSPGPLTWAGSHAQSSPDAPQLADALEIQQLFRHLASHPAVRMLARVPVCRIPGAVDPPPEWPCALRDRDTSLGKASDPICRVDRAPSELQYWKLHHAISDINMRSHEPRGPCGAPVAALTFTLGFRSAEVADKQAANKEKGLFEDNVGFPHASVRFARRERVDRELVHLAPEGRCQTARGAYPPEHGGNTVFNSYKKQLLQRACAVFATHEAAAELGGKDLAHRQLEYLAGVLMVRAEDLRDDCDGLHPHVQNTHVNDGRRTLLVDNKWYELTSLLAEGCASIPEAALTVDLVRALLPTLEDGLTVKVAVPYRLQKGILKHVLPLSPLARQIAMRDDKNTDGPDSDNRPPWGRSPAASVQASARADPVPSPMGPDGAPERQGLWVRFRPRPGRGPGGRPELPTAPSFDPVHDLASRAPPGPDTLAAGGADEAEVKIDQAVAKMGEERAESFNAHFSLPPDDDFRWGDHGRQLGDPGHGHSEESSLGLHPAGLDIEASDDVDNIKQDISDMQKKDEELEQSIKELRNLITNLSQKAPVKSYPGVYERGNRDQQVIATCLKKAQDEEYAIRQELTADVRGAIRAMKTDKTCSDDGIVAEMPKESGVDVQAGEVLKLGQRRLSRCSCSAGFEVLGAIVSVNGSARAEFAGRIRVARAKYQSFRSLLQTRAASEMKRLLLFDSAVSKSAPRCAEPWELTVAQARKLRSTQRCECQFPAIPAAAEICEPVFEIFREAVGRPVARPAAPACSRPATPSCPDCARGGAPLEGPPSSGGALSIEISVKLDFVLFTLGFLAGVVPVVIARLDDQSGELLDEEVPRGREGQPLAASDEAGGVDEQDCEPRDAPRPAAMGGSRSSGASSGSEALAAWQGPFVPPAWDPCWASPASTLPKGGNLTARRAPQDWATSTLLMSQRLPAAADAAGDQQGAEGQKDPPASARGPREQPRAAKVPLGSRPRPEALAVASIPGYGGHLPGLAAGNVCGLSHRLGNVEALKRERGAAASVSRAWTAAATPGAGAPRALTEPRLGARRQLASLPGYAGHVPGRVAEHPFGASFRRENVMCLEVGDGGLVLLALGLVDGGSPPPPA</sequence>
<feature type="region of interest" description="Disordered" evidence="2">
    <location>
        <begin position="562"/>
        <end position="590"/>
    </location>
</feature>
<name>A0ABN9UU18_9DINO</name>
<keyword evidence="1" id="KW-0175">Coiled coil</keyword>
<feature type="compositionally biased region" description="Basic and acidic residues" evidence="2">
    <location>
        <begin position="907"/>
        <end position="918"/>
    </location>
</feature>
<keyword evidence="4" id="KW-1185">Reference proteome</keyword>
<evidence type="ECO:0000256" key="2">
    <source>
        <dbReference type="SAM" id="MobiDB-lite"/>
    </source>
</evidence>
<organism evidence="3 4">
    <name type="scientific">Prorocentrum cordatum</name>
    <dbReference type="NCBI Taxonomy" id="2364126"/>
    <lineage>
        <taxon>Eukaryota</taxon>
        <taxon>Sar</taxon>
        <taxon>Alveolata</taxon>
        <taxon>Dinophyceae</taxon>
        <taxon>Prorocentrales</taxon>
        <taxon>Prorocentraceae</taxon>
        <taxon>Prorocentrum</taxon>
    </lineage>
</organism>
<feature type="compositionally biased region" description="Low complexity" evidence="2">
    <location>
        <begin position="1485"/>
        <end position="1496"/>
    </location>
</feature>
<evidence type="ECO:0000313" key="4">
    <source>
        <dbReference type="Proteomes" id="UP001189429"/>
    </source>
</evidence>
<dbReference type="Proteomes" id="UP001189429">
    <property type="component" value="Unassembled WGS sequence"/>
</dbReference>
<evidence type="ECO:0000313" key="3">
    <source>
        <dbReference type="EMBL" id="CAK0863567.1"/>
    </source>
</evidence>
<comment type="caution">
    <text evidence="3">The sequence shown here is derived from an EMBL/GenBank/DDBJ whole genome shotgun (WGS) entry which is preliminary data.</text>
</comment>